<organism evidence="4 5">
    <name type="scientific">Tegillarca granosa</name>
    <name type="common">Malaysian cockle</name>
    <name type="synonym">Anadara granosa</name>
    <dbReference type="NCBI Taxonomy" id="220873"/>
    <lineage>
        <taxon>Eukaryota</taxon>
        <taxon>Metazoa</taxon>
        <taxon>Spiralia</taxon>
        <taxon>Lophotrochozoa</taxon>
        <taxon>Mollusca</taxon>
        <taxon>Bivalvia</taxon>
        <taxon>Autobranchia</taxon>
        <taxon>Pteriomorphia</taxon>
        <taxon>Arcoida</taxon>
        <taxon>Arcoidea</taxon>
        <taxon>Arcidae</taxon>
        <taxon>Tegillarca</taxon>
    </lineage>
</organism>
<dbReference type="InterPro" id="IPR019956">
    <property type="entry name" value="Ubiquitin_dom"/>
</dbReference>
<name>A0ABQ9E8X9_TEGGR</name>
<dbReference type="PANTHER" id="PTHR46555">
    <property type="entry name" value="UBIQUITIN-LIKE PROTEIN 4A"/>
    <property type="match status" value="1"/>
</dbReference>
<protein>
    <recommendedName>
        <fullName evidence="3">Ubiquitin-like domain-containing protein</fullName>
    </recommendedName>
</protein>
<dbReference type="InterPro" id="IPR041421">
    <property type="entry name" value="Ubl4_C_TUGS"/>
</dbReference>
<dbReference type="Gene3D" id="3.10.20.90">
    <property type="entry name" value="Phosphatidylinositol 3-kinase Catalytic Subunit, Chain A, domain 1"/>
    <property type="match status" value="1"/>
</dbReference>
<evidence type="ECO:0000259" key="3">
    <source>
        <dbReference type="PROSITE" id="PS50053"/>
    </source>
</evidence>
<sequence>MEFPNRLLHNNKAAASSLTSETERIMHLYVKILKGNECEIAVSPSHRISEVKDILAMQISIPTDEQKLVFKGKTLVDDKRLSEYNITDGSKLFLVPQRGGSTTSTPCTPVKSPSSHFDTAKSTAPLWDKLYQFLKRHFTPQDAEKVLNEFQKDFEKGLSSMSLDDIERLAQSKLLRNSSSGACSNNTMR</sequence>
<feature type="domain" description="Ubiquitin-like" evidence="3">
    <location>
        <begin position="26"/>
        <end position="101"/>
    </location>
</feature>
<evidence type="ECO:0000313" key="4">
    <source>
        <dbReference type="EMBL" id="KAJ8301762.1"/>
    </source>
</evidence>
<dbReference type="PRINTS" id="PR00348">
    <property type="entry name" value="UBIQUITIN"/>
</dbReference>
<dbReference type="PANTHER" id="PTHR46555:SF1">
    <property type="entry name" value="UBIQUITIN-LIKE PROTEIN 4A"/>
    <property type="match status" value="1"/>
</dbReference>
<gene>
    <name evidence="4" type="ORF">KUTeg_020749</name>
</gene>
<evidence type="ECO:0000256" key="1">
    <source>
        <dbReference type="ARBA" id="ARBA00004514"/>
    </source>
</evidence>
<keyword evidence="2" id="KW-0963">Cytoplasm</keyword>
<dbReference type="InterPro" id="IPR047154">
    <property type="entry name" value="UBL4A-like"/>
</dbReference>
<proteinExistence type="predicted"/>
<dbReference type="InterPro" id="IPR029071">
    <property type="entry name" value="Ubiquitin-like_domsf"/>
</dbReference>
<dbReference type="PROSITE" id="PS50053">
    <property type="entry name" value="UBIQUITIN_2"/>
    <property type="match status" value="1"/>
</dbReference>
<dbReference type="EMBL" id="JARBDR010000918">
    <property type="protein sequence ID" value="KAJ8301762.1"/>
    <property type="molecule type" value="Genomic_DNA"/>
</dbReference>
<dbReference type="Pfam" id="PF17840">
    <property type="entry name" value="Tugs"/>
    <property type="match status" value="1"/>
</dbReference>
<reference evidence="4 5" key="1">
    <citation type="submission" date="2022-12" db="EMBL/GenBank/DDBJ databases">
        <title>Chromosome-level genome of Tegillarca granosa.</title>
        <authorList>
            <person name="Kim J."/>
        </authorList>
    </citation>
    <scope>NUCLEOTIDE SEQUENCE [LARGE SCALE GENOMIC DNA]</scope>
    <source>
        <strain evidence="4">Teg-2019</strain>
        <tissue evidence="4">Adductor muscle</tissue>
    </source>
</reference>
<comment type="caution">
    <text evidence="4">The sequence shown here is derived from an EMBL/GenBank/DDBJ whole genome shotgun (WGS) entry which is preliminary data.</text>
</comment>
<dbReference type="SMART" id="SM00213">
    <property type="entry name" value="UBQ"/>
    <property type="match status" value="1"/>
</dbReference>
<accession>A0ABQ9E8X9</accession>
<comment type="subcellular location">
    <subcellularLocation>
        <location evidence="1">Cytoplasm</location>
        <location evidence="1">Cytosol</location>
    </subcellularLocation>
</comment>
<dbReference type="Pfam" id="PF00240">
    <property type="entry name" value="ubiquitin"/>
    <property type="match status" value="1"/>
</dbReference>
<dbReference type="Proteomes" id="UP001217089">
    <property type="component" value="Unassembled WGS sequence"/>
</dbReference>
<keyword evidence="5" id="KW-1185">Reference proteome</keyword>
<evidence type="ECO:0000256" key="2">
    <source>
        <dbReference type="ARBA" id="ARBA00022490"/>
    </source>
</evidence>
<evidence type="ECO:0000313" key="5">
    <source>
        <dbReference type="Proteomes" id="UP001217089"/>
    </source>
</evidence>
<dbReference type="InterPro" id="IPR000626">
    <property type="entry name" value="Ubiquitin-like_dom"/>
</dbReference>
<dbReference type="SUPFAM" id="SSF54236">
    <property type="entry name" value="Ubiquitin-like"/>
    <property type="match status" value="1"/>
</dbReference>